<dbReference type="InterPro" id="IPR043129">
    <property type="entry name" value="ATPase_NBD"/>
</dbReference>
<keyword evidence="5" id="KW-0346">Stress response</keyword>
<dbReference type="RefSeq" id="WP_074905186.1">
    <property type="nucleotide sequence ID" value="NZ_FOUB01000017.1"/>
</dbReference>
<dbReference type="FunFam" id="2.60.34.10:FF:000014">
    <property type="entry name" value="Chaperone protein DnaK HSP70"/>
    <property type="match status" value="1"/>
</dbReference>
<evidence type="ECO:0000256" key="6">
    <source>
        <dbReference type="ARBA" id="ARBA00023186"/>
    </source>
</evidence>
<dbReference type="SUPFAM" id="SSF100934">
    <property type="entry name" value="Heat shock protein 70kD (HSP70), C-terminal subdomain"/>
    <property type="match status" value="1"/>
</dbReference>
<evidence type="ECO:0000256" key="8">
    <source>
        <dbReference type="SAM" id="MobiDB-lite"/>
    </source>
</evidence>
<keyword evidence="3 7" id="KW-0547">Nucleotide-binding</keyword>
<reference evidence="10" key="1">
    <citation type="submission" date="2016-10" db="EMBL/GenBank/DDBJ databases">
        <authorList>
            <person name="Varghese N."/>
            <person name="Submissions S."/>
        </authorList>
    </citation>
    <scope>NUCLEOTIDE SEQUENCE [LARGE SCALE GENOMIC DNA]</scope>
    <source>
        <strain evidence="10">Nm44</strain>
    </source>
</reference>
<evidence type="ECO:0000256" key="2">
    <source>
        <dbReference type="ARBA" id="ARBA00022553"/>
    </source>
</evidence>
<evidence type="ECO:0000256" key="7">
    <source>
        <dbReference type="RuleBase" id="RU003322"/>
    </source>
</evidence>
<dbReference type="InterPro" id="IPR029047">
    <property type="entry name" value="HSP70_peptide-bd_sf"/>
</dbReference>
<dbReference type="AlphaFoldDB" id="A0A1I4P157"/>
<keyword evidence="4 7" id="KW-0067">ATP-binding</keyword>
<comment type="similarity">
    <text evidence="1 7">Belongs to the heat shock protein 70 family.</text>
</comment>
<keyword evidence="6" id="KW-0143">Chaperone</keyword>
<dbReference type="Proteomes" id="UP000183287">
    <property type="component" value="Unassembled WGS sequence"/>
</dbReference>
<dbReference type="FunFam" id="3.90.640.10:FF:000003">
    <property type="entry name" value="Molecular chaperone DnaK"/>
    <property type="match status" value="1"/>
</dbReference>
<dbReference type="PANTHER" id="PTHR19375">
    <property type="entry name" value="HEAT SHOCK PROTEIN 70KDA"/>
    <property type="match status" value="1"/>
</dbReference>
<dbReference type="EMBL" id="FOUB01000017">
    <property type="protein sequence ID" value="SFM21093.1"/>
    <property type="molecule type" value="Genomic_DNA"/>
</dbReference>
<dbReference type="InterPro" id="IPR013126">
    <property type="entry name" value="Hsp_70_fam"/>
</dbReference>
<protein>
    <submittedName>
        <fullName evidence="9">Molecular chaperone DnaK</fullName>
    </submittedName>
</protein>
<gene>
    <name evidence="9" type="ORF">SAMN05421863_101743</name>
</gene>
<dbReference type="SUPFAM" id="SSF100920">
    <property type="entry name" value="Heat shock protein 70kD (HSP70), peptide-binding domain"/>
    <property type="match status" value="1"/>
</dbReference>
<dbReference type="SUPFAM" id="SSF53067">
    <property type="entry name" value="Actin-like ATPase domain"/>
    <property type="match status" value="2"/>
</dbReference>
<evidence type="ECO:0000313" key="9">
    <source>
        <dbReference type="EMBL" id="SFM21093.1"/>
    </source>
</evidence>
<evidence type="ECO:0000256" key="5">
    <source>
        <dbReference type="ARBA" id="ARBA00023016"/>
    </source>
</evidence>
<dbReference type="InterPro" id="IPR029048">
    <property type="entry name" value="HSP70_C_sf"/>
</dbReference>
<dbReference type="PRINTS" id="PR00301">
    <property type="entry name" value="HEATSHOCK70"/>
</dbReference>
<keyword evidence="2" id="KW-0597">Phosphoprotein</keyword>
<dbReference type="PROSITE" id="PS01036">
    <property type="entry name" value="HSP70_3"/>
    <property type="match status" value="1"/>
</dbReference>
<dbReference type="Pfam" id="PF00012">
    <property type="entry name" value="HSP70"/>
    <property type="match status" value="1"/>
</dbReference>
<evidence type="ECO:0000256" key="1">
    <source>
        <dbReference type="ARBA" id="ARBA00007381"/>
    </source>
</evidence>
<dbReference type="FunFam" id="3.30.420.40:FF:000071">
    <property type="entry name" value="Molecular chaperone DnaK"/>
    <property type="match status" value="1"/>
</dbReference>
<dbReference type="OrthoDB" id="9766019at2"/>
<dbReference type="Gene3D" id="3.30.420.40">
    <property type="match status" value="2"/>
</dbReference>
<keyword evidence="10" id="KW-1185">Reference proteome</keyword>
<dbReference type="GO" id="GO:0140662">
    <property type="term" value="F:ATP-dependent protein folding chaperone"/>
    <property type="evidence" value="ECO:0007669"/>
    <property type="project" value="InterPro"/>
</dbReference>
<organism evidence="9 10">
    <name type="scientific">Nitrosomonas communis</name>
    <dbReference type="NCBI Taxonomy" id="44574"/>
    <lineage>
        <taxon>Bacteria</taxon>
        <taxon>Pseudomonadati</taxon>
        <taxon>Pseudomonadota</taxon>
        <taxon>Betaproteobacteria</taxon>
        <taxon>Nitrosomonadales</taxon>
        <taxon>Nitrosomonadaceae</taxon>
        <taxon>Nitrosomonas</taxon>
    </lineage>
</organism>
<dbReference type="InterPro" id="IPR018181">
    <property type="entry name" value="Heat_shock_70_CS"/>
</dbReference>
<feature type="compositionally biased region" description="Low complexity" evidence="8">
    <location>
        <begin position="607"/>
        <end position="620"/>
    </location>
</feature>
<feature type="region of interest" description="Disordered" evidence="8">
    <location>
        <begin position="577"/>
        <end position="631"/>
    </location>
</feature>
<proteinExistence type="inferred from homology"/>
<dbReference type="CDD" id="cd10234">
    <property type="entry name" value="ASKHA_NBD_HSP70_DnaK-like"/>
    <property type="match status" value="1"/>
</dbReference>
<dbReference type="NCBIfam" id="NF001413">
    <property type="entry name" value="PRK00290.1"/>
    <property type="match status" value="1"/>
</dbReference>
<dbReference type="PROSITE" id="PS00297">
    <property type="entry name" value="HSP70_1"/>
    <property type="match status" value="1"/>
</dbReference>
<feature type="compositionally biased region" description="Basic and acidic residues" evidence="8">
    <location>
        <begin position="621"/>
        <end position="631"/>
    </location>
</feature>
<name>A0A1I4P157_9PROT</name>
<accession>A0A1I4P157</accession>
<evidence type="ECO:0000256" key="3">
    <source>
        <dbReference type="ARBA" id="ARBA00022741"/>
    </source>
</evidence>
<evidence type="ECO:0000313" key="10">
    <source>
        <dbReference type="Proteomes" id="UP000183287"/>
    </source>
</evidence>
<dbReference type="PROSITE" id="PS00329">
    <property type="entry name" value="HSP70_2"/>
    <property type="match status" value="1"/>
</dbReference>
<evidence type="ECO:0000256" key="4">
    <source>
        <dbReference type="ARBA" id="ARBA00022840"/>
    </source>
</evidence>
<dbReference type="GO" id="GO:0005524">
    <property type="term" value="F:ATP binding"/>
    <property type="evidence" value="ECO:0007669"/>
    <property type="project" value="UniProtKB-KW"/>
</dbReference>
<sequence length="631" mass="67942">MAIIGIDLGTSNSAAAVLRGGRPVIIPSAEGVSLGGKAFPSYVALTTDGQILVGEPARRQMAANVEGTVTAFKRKMGKREVIRLRDREYTPEQLSAFLLQKIKRDAEAFLGEPVEKAVVTVPAYFDDNQRAATKDACRIAGLEVVRLVNEPTAASLAYGLDRLGQELRIVVIDLGGGTLDVTIMEFGKGVFEVKATSGDTQLGGTDMNQCIFEHLAERFQMATGVDIRVDRKAAARLLDAAETAKIELTSSVTTHISLPYLTSVAGEPHHLEMDLNRTELERLVRPVIERCRRPVEQAMHDAGISPREVDRIVFVGGPTRMPAVRSYFEDLFGHKAELGVDPMECVAAGAAIQAGVLAGEVSGIVLVDVIPLTLGVETLGGIATPLIARNTPIPVKKTETFTTAADMQTSVTIHVFQGERPMAPDNVSLGEFNLEGLPPAPRGIPKIEVTFDIDSNGILSVAAKDLATGKSQSISITGSTRLSEEDKKRMVDDAAHYAEADKKRREDAEKLNTADATCYEAEKMLANFADKLTDDLKKRLEISLRETKEAFIKKDVALATERAEALKKLLKEAGATLYAQSGQASKGGPYAETRWEGSEPPHNVGTSPGESRPSGSGPRGKVVDAEYQENK</sequence>
<dbReference type="Gene3D" id="3.90.640.10">
    <property type="entry name" value="Actin, Chain A, domain 4"/>
    <property type="match status" value="1"/>
</dbReference>
<dbReference type="Gene3D" id="2.60.34.10">
    <property type="entry name" value="Substrate Binding Domain Of DNAk, Chain A, domain 1"/>
    <property type="match status" value="1"/>
</dbReference>